<sequence length="99" mass="11373">MINKKPNFVEGVSFLRQLREALNLTREQFAVKIGTTGSTVYRWETGRHPVSFNSRQWKSFHKEVLEPLGINVYDLPDDLGAPYKMSASIDLEFIPDSDQ</sequence>
<feature type="domain" description="HTH cro/C1-type" evidence="1">
    <location>
        <begin position="15"/>
        <end position="51"/>
    </location>
</feature>
<dbReference type="GO" id="GO:0003677">
    <property type="term" value="F:DNA binding"/>
    <property type="evidence" value="ECO:0007669"/>
    <property type="project" value="InterPro"/>
</dbReference>
<dbReference type="KEGG" id="hbq:QI031_00230"/>
<dbReference type="InterPro" id="IPR001387">
    <property type="entry name" value="Cro/C1-type_HTH"/>
</dbReference>
<gene>
    <name evidence="2" type="ORF">QI031_00230</name>
</gene>
<dbReference type="InterPro" id="IPR010982">
    <property type="entry name" value="Lambda_DNA-bd_dom_sf"/>
</dbReference>
<dbReference type="SMART" id="SM00530">
    <property type="entry name" value="HTH_XRE"/>
    <property type="match status" value="1"/>
</dbReference>
<dbReference type="CDD" id="cd00093">
    <property type="entry name" value="HTH_XRE"/>
    <property type="match status" value="1"/>
</dbReference>
<dbReference type="AlphaFoldDB" id="A0AAJ6NSZ5"/>
<dbReference type="Pfam" id="PF13560">
    <property type="entry name" value="HTH_31"/>
    <property type="match status" value="1"/>
</dbReference>
<evidence type="ECO:0000259" key="1">
    <source>
        <dbReference type="PROSITE" id="PS50943"/>
    </source>
</evidence>
<dbReference type="Gene3D" id="1.10.260.40">
    <property type="entry name" value="lambda repressor-like DNA-binding domains"/>
    <property type="match status" value="1"/>
</dbReference>
<reference evidence="2 3" key="1">
    <citation type="journal article" date="2023" name="Limnol Oceanogr Lett">
        <title>Environmental adaptations by the intertidal Antarctic cyanobacterium Halotia branconii CENA392 as revealed using long-read genome sequencing.</title>
        <authorList>
            <person name="Dextro R.B."/>
            <person name="Delbaje E."/>
            <person name="Freitas P.N.N."/>
            <person name="Geraldes V."/>
            <person name="Pinto E."/>
            <person name="Long P.F."/>
            <person name="Fiore M.F."/>
        </authorList>
    </citation>
    <scope>NUCLEOTIDE SEQUENCE [LARGE SCALE GENOMIC DNA]</scope>
    <source>
        <strain evidence="2 3">CENA392</strain>
    </source>
</reference>
<accession>A0AAJ6NSZ5</accession>
<protein>
    <submittedName>
        <fullName evidence="2">Helix-turn-helix transcriptional regulator</fullName>
    </submittedName>
</protein>
<dbReference type="Proteomes" id="UP001223520">
    <property type="component" value="Chromosome"/>
</dbReference>
<evidence type="ECO:0000313" key="2">
    <source>
        <dbReference type="EMBL" id="WGV25988.1"/>
    </source>
</evidence>
<dbReference type="SUPFAM" id="SSF47413">
    <property type="entry name" value="lambda repressor-like DNA-binding domains"/>
    <property type="match status" value="1"/>
</dbReference>
<organism evidence="2 3">
    <name type="scientific">Halotia branconii CENA392</name>
    <dbReference type="NCBI Taxonomy" id="1539056"/>
    <lineage>
        <taxon>Bacteria</taxon>
        <taxon>Bacillati</taxon>
        <taxon>Cyanobacteriota</taxon>
        <taxon>Cyanophyceae</taxon>
        <taxon>Nostocales</taxon>
        <taxon>Nodulariaceae</taxon>
        <taxon>Halotia</taxon>
    </lineage>
</organism>
<dbReference type="RefSeq" id="WP_281483244.1">
    <property type="nucleotide sequence ID" value="NZ_CP124543.1"/>
</dbReference>
<proteinExistence type="predicted"/>
<name>A0AAJ6NSZ5_9CYAN</name>
<dbReference type="EMBL" id="CP124543">
    <property type="protein sequence ID" value="WGV25988.1"/>
    <property type="molecule type" value="Genomic_DNA"/>
</dbReference>
<keyword evidence="3" id="KW-1185">Reference proteome</keyword>
<evidence type="ECO:0000313" key="3">
    <source>
        <dbReference type="Proteomes" id="UP001223520"/>
    </source>
</evidence>
<dbReference type="PROSITE" id="PS50943">
    <property type="entry name" value="HTH_CROC1"/>
    <property type="match status" value="1"/>
</dbReference>